<dbReference type="GO" id="GO:0016887">
    <property type="term" value="F:ATP hydrolysis activity"/>
    <property type="evidence" value="ECO:0007669"/>
    <property type="project" value="InterPro"/>
</dbReference>
<dbReference type="EMBL" id="CP073636">
    <property type="protein sequence ID" value="QUP64810.1"/>
    <property type="molecule type" value="Genomic_DNA"/>
</dbReference>
<feature type="domain" description="AAA+ ATPase" evidence="1">
    <location>
        <begin position="352"/>
        <end position="640"/>
    </location>
</feature>
<protein>
    <submittedName>
        <fullName evidence="2">AAA family ATPase</fullName>
    </submittedName>
</protein>
<dbReference type="Proteomes" id="UP000005924">
    <property type="component" value="Chromosome"/>
</dbReference>
<dbReference type="SMART" id="SM00382">
    <property type="entry name" value="AAA"/>
    <property type="match status" value="1"/>
</dbReference>
<reference evidence="2" key="1">
    <citation type="journal article" date="2011" name="PLoS Pathog.">
        <title>Dynamic evolution of pathogenicity revealed by sequencing and comparative genomics of 19 Pseudomonas syringae isolates.</title>
        <authorList>
            <person name="Baltrus D.A."/>
            <person name="Nishimura M.T."/>
            <person name="Romanchuk A."/>
            <person name="Chang J.H."/>
            <person name="Mukhtar M.S."/>
            <person name="Cherkis K."/>
            <person name="Roach J."/>
            <person name="Grant S.R."/>
            <person name="Jones C.D."/>
            <person name="Dangl J.L."/>
        </authorList>
    </citation>
    <scope>NUCLEOTIDE SEQUENCE</scope>
    <source>
        <strain evidence="2">Cit 7</strain>
    </source>
</reference>
<proteinExistence type="predicted"/>
<dbReference type="InterPro" id="IPR051396">
    <property type="entry name" value="Bact_Antivir_Def_Nuclease"/>
</dbReference>
<evidence type="ECO:0000313" key="2">
    <source>
        <dbReference type="EMBL" id="QUP64810.1"/>
    </source>
</evidence>
<sequence length="768" mass="86109">MQYIQRDVPVPAILTGSAANEHREFLVRFMAQSEEQLSQKYPPASSLNLSDQSMSAALKRLFIGRCAFCEAWADLMPYRFRPKSQSLPYEPNKFAHFYYSWLDIAWQNIYPICHSCLPADGEYFPVLGKRAPLPDTILYQQYAQENTGMWPAYPLREKSILLDPCFDQALYKELGTRSDGSLVGLSERGSLTIKHFNLNAATRTAERFASHQEYLQQLLQWVGEANAKESIKIFDFKKLEFGGSWYFLLRRLAIFVGAKTISRPVLSMAGIARVFAKLLKIADGRSRLEQCIQQLADNEPQEFSSEDTIMYLKRPSTDSVTSLRIENFKSIEHLDINLRPQTPTTPAEGTRQVPALLIIGENSAGKSTILEALALGLSSTQAFVSLGLTTNNFILAPEFLGAAQPRAVSRALIEIGISNGSKRTLLIEQGGINIPDEMQQENIPVFAYGAFRQYQHQGPSSKPKPDAFVHNLFDGRMLPNPERWLLKLSDARFPMVIRALREILSIDGRFDVIRRDIASKQCYVVTGIRDDGSPLSQSSLKVASSGFRSILAMACDVMRGLMNPSIYPDFESLQTARAVVLIDEVEAHLHPRWKMRIMRGLREALPNVTFIATTHDPLCIRGMNDGEIVVLRRVQLRQGTTDAGLQSQVEAQTDLPPLSELRIEQLLTSDLFQLHSTDDPEMDQQFAHIADLLAIPSEQLEPEQLRTLKRFNDDVASALPVGTSEAHRVVQDAVAEYLQIRARTSVQRVADAKASVKAKIIQALEGIL</sequence>
<dbReference type="InterPro" id="IPR038729">
    <property type="entry name" value="Rad50/SbcC_AAA"/>
</dbReference>
<dbReference type="SUPFAM" id="SSF52540">
    <property type="entry name" value="P-loop containing nucleoside triphosphate hydrolases"/>
    <property type="match status" value="1"/>
</dbReference>
<organism evidence="2 3">
    <name type="scientific">Pseudomonas syringae Cit 7</name>
    <dbReference type="NCBI Taxonomy" id="629264"/>
    <lineage>
        <taxon>Bacteria</taxon>
        <taxon>Pseudomonadati</taxon>
        <taxon>Pseudomonadota</taxon>
        <taxon>Gammaproteobacteria</taxon>
        <taxon>Pseudomonadales</taxon>
        <taxon>Pseudomonadaceae</taxon>
        <taxon>Pseudomonas</taxon>
        <taxon>Pseudomonas syringae</taxon>
    </lineage>
</organism>
<dbReference type="Gene3D" id="3.40.50.300">
    <property type="entry name" value="P-loop containing nucleotide triphosphate hydrolases"/>
    <property type="match status" value="2"/>
</dbReference>
<dbReference type="InterPro" id="IPR027417">
    <property type="entry name" value="P-loop_NTPase"/>
</dbReference>
<name>A0A8T8LTU3_PSESX</name>
<dbReference type="PANTHER" id="PTHR43581:SF2">
    <property type="entry name" value="EXCINUCLEASE ATPASE SUBUNIT"/>
    <property type="match status" value="1"/>
</dbReference>
<dbReference type="InterPro" id="IPR003959">
    <property type="entry name" value="ATPase_AAA_core"/>
</dbReference>
<reference evidence="2" key="2">
    <citation type="submission" date="2021-04" db="EMBL/GenBank/DDBJ databases">
        <title>A complete genome sequence for Pseudomonas syringae Cit7.</title>
        <authorList>
            <person name="Baltrus D.A."/>
        </authorList>
    </citation>
    <scope>NUCLEOTIDE SEQUENCE</scope>
    <source>
        <strain evidence="2">Cit 7</strain>
    </source>
</reference>
<dbReference type="PANTHER" id="PTHR43581">
    <property type="entry name" value="ATP/GTP PHOSPHATASE"/>
    <property type="match status" value="1"/>
</dbReference>
<dbReference type="RefSeq" id="WP_042930261.1">
    <property type="nucleotide sequence ID" value="NZ_CP073636.1"/>
</dbReference>
<dbReference type="Pfam" id="PF13476">
    <property type="entry name" value="AAA_23"/>
    <property type="match status" value="1"/>
</dbReference>
<dbReference type="InterPro" id="IPR003593">
    <property type="entry name" value="AAA+_ATPase"/>
</dbReference>
<evidence type="ECO:0000259" key="1">
    <source>
        <dbReference type="SMART" id="SM00382"/>
    </source>
</evidence>
<accession>A0A8T8LTU3</accession>
<dbReference type="GO" id="GO:0005524">
    <property type="term" value="F:ATP binding"/>
    <property type="evidence" value="ECO:0007669"/>
    <property type="project" value="InterPro"/>
</dbReference>
<evidence type="ECO:0000313" key="3">
    <source>
        <dbReference type="Proteomes" id="UP000005924"/>
    </source>
</evidence>
<dbReference type="Pfam" id="PF13304">
    <property type="entry name" value="AAA_21"/>
    <property type="match status" value="1"/>
</dbReference>
<dbReference type="GO" id="GO:0006302">
    <property type="term" value="P:double-strand break repair"/>
    <property type="evidence" value="ECO:0007669"/>
    <property type="project" value="InterPro"/>
</dbReference>
<gene>
    <name evidence="2" type="ORF">PSYCIT7_018605</name>
</gene>
<dbReference type="AlphaFoldDB" id="A0A8T8LTU3"/>